<evidence type="ECO:0000313" key="2">
    <source>
        <dbReference type="EMBL" id="TKA25878.1"/>
    </source>
</evidence>
<keyword evidence="3" id="KW-1185">Reference proteome</keyword>
<dbReference type="EMBL" id="NAJL01000032">
    <property type="protein sequence ID" value="TKA25878.1"/>
    <property type="molecule type" value="Genomic_DNA"/>
</dbReference>
<dbReference type="Proteomes" id="UP000308549">
    <property type="component" value="Unassembled WGS sequence"/>
</dbReference>
<evidence type="ECO:0000313" key="3">
    <source>
        <dbReference type="Proteomes" id="UP000308549"/>
    </source>
</evidence>
<gene>
    <name evidence="2" type="ORF">B0A50_05633</name>
</gene>
<dbReference type="PANTHER" id="PTHR43591:SF24">
    <property type="entry name" value="2-METHOXY-6-POLYPRENYL-1,4-BENZOQUINOL METHYLASE, MITOCHONDRIAL"/>
    <property type="match status" value="1"/>
</dbReference>
<dbReference type="Gene3D" id="3.40.50.150">
    <property type="entry name" value="Vaccinia Virus protein VP39"/>
    <property type="match status" value="1"/>
</dbReference>
<organism evidence="2 3">
    <name type="scientific">Salinomyces thailandicus</name>
    <dbReference type="NCBI Taxonomy" id="706561"/>
    <lineage>
        <taxon>Eukaryota</taxon>
        <taxon>Fungi</taxon>
        <taxon>Dikarya</taxon>
        <taxon>Ascomycota</taxon>
        <taxon>Pezizomycotina</taxon>
        <taxon>Dothideomycetes</taxon>
        <taxon>Dothideomycetidae</taxon>
        <taxon>Mycosphaerellales</taxon>
        <taxon>Teratosphaeriaceae</taxon>
        <taxon>Salinomyces</taxon>
    </lineage>
</organism>
<protein>
    <recommendedName>
        <fullName evidence="1">Methyltransferase type 11 domain-containing protein</fullName>
    </recommendedName>
</protein>
<dbReference type="InterPro" id="IPR029063">
    <property type="entry name" value="SAM-dependent_MTases_sf"/>
</dbReference>
<sequence length="280" mass="30262">MAQPTSHNAYLPGYAANQIQHHEWRTAENSAAYLLPSLKDLSTTNPIPTLLDVGAGSGTISASLAKYLPQGGQVLATDLSPEILERARSHATQAGVTNIRFQQASVYALPFADASFDVVHASMVLCHLDAPVQALAEMLRVAKPGGLVADRESDLRMWSYHPQLPGIDKSLKLLRATHEAAGGSVDGGARLVSWAMKAGARREQITASFGTWCYSTPEERRVWGGTLVERVRGGGMRQKALEMGTATEADLDEMAEAWEQWIGTEDACLGCLHGEILIRK</sequence>
<proteinExistence type="predicted"/>
<dbReference type="OrthoDB" id="10017101at2759"/>
<dbReference type="Pfam" id="PF08241">
    <property type="entry name" value="Methyltransf_11"/>
    <property type="match status" value="1"/>
</dbReference>
<feature type="domain" description="Methyltransferase type 11" evidence="1">
    <location>
        <begin position="51"/>
        <end position="148"/>
    </location>
</feature>
<dbReference type="InterPro" id="IPR013216">
    <property type="entry name" value="Methyltransf_11"/>
</dbReference>
<dbReference type="GO" id="GO:0008757">
    <property type="term" value="F:S-adenosylmethionine-dependent methyltransferase activity"/>
    <property type="evidence" value="ECO:0007669"/>
    <property type="project" value="InterPro"/>
</dbReference>
<accession>A0A4U0TUF4</accession>
<dbReference type="CDD" id="cd02440">
    <property type="entry name" value="AdoMet_MTases"/>
    <property type="match status" value="1"/>
</dbReference>
<name>A0A4U0TUF4_9PEZI</name>
<evidence type="ECO:0000259" key="1">
    <source>
        <dbReference type="Pfam" id="PF08241"/>
    </source>
</evidence>
<dbReference type="PANTHER" id="PTHR43591">
    <property type="entry name" value="METHYLTRANSFERASE"/>
    <property type="match status" value="1"/>
</dbReference>
<dbReference type="AlphaFoldDB" id="A0A4U0TUF4"/>
<comment type="caution">
    <text evidence="2">The sequence shown here is derived from an EMBL/GenBank/DDBJ whole genome shotgun (WGS) entry which is preliminary data.</text>
</comment>
<reference evidence="2 3" key="1">
    <citation type="submission" date="2017-03" db="EMBL/GenBank/DDBJ databases">
        <title>Genomes of endolithic fungi from Antarctica.</title>
        <authorList>
            <person name="Coleine C."/>
            <person name="Masonjones S."/>
            <person name="Stajich J.E."/>
        </authorList>
    </citation>
    <scope>NUCLEOTIDE SEQUENCE [LARGE SCALE GENOMIC DNA]</scope>
    <source>
        <strain evidence="2 3">CCFEE 6315</strain>
    </source>
</reference>
<dbReference type="SUPFAM" id="SSF53335">
    <property type="entry name" value="S-adenosyl-L-methionine-dependent methyltransferases"/>
    <property type="match status" value="1"/>
</dbReference>